<accession>A0ABS9BJ55</accession>
<evidence type="ECO:0000313" key="4">
    <source>
        <dbReference type="Proteomes" id="UP001200145"/>
    </source>
</evidence>
<protein>
    <submittedName>
        <fullName evidence="3">Helix-turn-helix domain-containing protein</fullName>
    </submittedName>
</protein>
<keyword evidence="1" id="KW-0238">DNA-binding</keyword>
<reference evidence="3 4" key="1">
    <citation type="submission" date="2022-01" db="EMBL/GenBank/DDBJ databases">
        <title>Flavihumibacter sp. nov., isolated from sediment of a river.</title>
        <authorList>
            <person name="Liu H."/>
        </authorList>
    </citation>
    <scope>NUCLEOTIDE SEQUENCE [LARGE SCALE GENOMIC DNA]</scope>
    <source>
        <strain evidence="3 4">RY-1</strain>
    </source>
</reference>
<gene>
    <name evidence="3" type="ORF">L0U88_08395</name>
</gene>
<organism evidence="3 4">
    <name type="scientific">Flavihumibacter fluminis</name>
    <dbReference type="NCBI Taxonomy" id="2909236"/>
    <lineage>
        <taxon>Bacteria</taxon>
        <taxon>Pseudomonadati</taxon>
        <taxon>Bacteroidota</taxon>
        <taxon>Chitinophagia</taxon>
        <taxon>Chitinophagales</taxon>
        <taxon>Chitinophagaceae</taxon>
        <taxon>Flavihumibacter</taxon>
    </lineage>
</organism>
<dbReference type="EMBL" id="JAKEVY010000002">
    <property type="protein sequence ID" value="MCF1714641.1"/>
    <property type="molecule type" value="Genomic_DNA"/>
</dbReference>
<name>A0ABS9BJ55_9BACT</name>
<evidence type="ECO:0000256" key="1">
    <source>
        <dbReference type="ARBA" id="ARBA00023125"/>
    </source>
</evidence>
<feature type="domain" description="HTH cro/C1-type" evidence="2">
    <location>
        <begin position="6"/>
        <end position="60"/>
    </location>
</feature>
<evidence type="ECO:0000259" key="2">
    <source>
        <dbReference type="PROSITE" id="PS50943"/>
    </source>
</evidence>
<dbReference type="PANTHER" id="PTHR46797:SF1">
    <property type="entry name" value="METHYLPHOSPHONATE SYNTHASE"/>
    <property type="match status" value="1"/>
</dbReference>
<keyword evidence="4" id="KW-1185">Reference proteome</keyword>
<dbReference type="PROSITE" id="PS50943">
    <property type="entry name" value="HTH_CROC1"/>
    <property type="match status" value="1"/>
</dbReference>
<dbReference type="RefSeq" id="WP_234865492.1">
    <property type="nucleotide sequence ID" value="NZ_JAKEVY010000002.1"/>
</dbReference>
<dbReference type="SMART" id="SM00530">
    <property type="entry name" value="HTH_XRE"/>
    <property type="match status" value="1"/>
</dbReference>
<proteinExistence type="predicted"/>
<dbReference type="CDD" id="cd00093">
    <property type="entry name" value="HTH_XRE"/>
    <property type="match status" value="1"/>
</dbReference>
<dbReference type="PANTHER" id="PTHR46797">
    <property type="entry name" value="HTH-TYPE TRANSCRIPTIONAL REGULATOR"/>
    <property type="match status" value="1"/>
</dbReference>
<dbReference type="Proteomes" id="UP001200145">
    <property type="component" value="Unassembled WGS sequence"/>
</dbReference>
<dbReference type="Pfam" id="PF01381">
    <property type="entry name" value="HTH_3"/>
    <property type="match status" value="1"/>
</dbReference>
<comment type="caution">
    <text evidence="3">The sequence shown here is derived from an EMBL/GenBank/DDBJ whole genome shotgun (WGS) entry which is preliminary data.</text>
</comment>
<sequence length="108" mass="12211">MPGSIIRSKRELLGITQLEMANRLHLSQSAYSRIENKQTALRVDTAKKIAAILNCQMDDLLSDSVYIDNAHVLDKSPETIDNAFLLQKIEELIDAKFLELKEWLAAGR</sequence>
<dbReference type="InterPro" id="IPR050807">
    <property type="entry name" value="TransReg_Diox_bact_type"/>
</dbReference>
<dbReference type="SUPFAM" id="SSF47413">
    <property type="entry name" value="lambda repressor-like DNA-binding domains"/>
    <property type="match status" value="1"/>
</dbReference>
<dbReference type="InterPro" id="IPR001387">
    <property type="entry name" value="Cro/C1-type_HTH"/>
</dbReference>
<dbReference type="Gene3D" id="1.10.260.40">
    <property type="entry name" value="lambda repressor-like DNA-binding domains"/>
    <property type="match status" value="1"/>
</dbReference>
<evidence type="ECO:0000313" key="3">
    <source>
        <dbReference type="EMBL" id="MCF1714641.1"/>
    </source>
</evidence>
<dbReference type="InterPro" id="IPR010982">
    <property type="entry name" value="Lambda_DNA-bd_dom_sf"/>
</dbReference>